<dbReference type="AlphaFoldDB" id="A0A154P8F9"/>
<dbReference type="EMBL" id="KQ434827">
    <property type="protein sequence ID" value="KZC07634.1"/>
    <property type="molecule type" value="Genomic_DNA"/>
</dbReference>
<evidence type="ECO:0000256" key="1">
    <source>
        <dbReference type="SAM" id="MobiDB-lite"/>
    </source>
</evidence>
<evidence type="ECO:0000313" key="2">
    <source>
        <dbReference type="EMBL" id="KZC07634.1"/>
    </source>
</evidence>
<reference evidence="2 3" key="1">
    <citation type="submission" date="2015-07" db="EMBL/GenBank/DDBJ databases">
        <title>The genome of Dufourea novaeangliae.</title>
        <authorList>
            <person name="Pan H."/>
            <person name="Kapheim K."/>
        </authorList>
    </citation>
    <scope>NUCLEOTIDE SEQUENCE [LARGE SCALE GENOMIC DNA]</scope>
    <source>
        <strain evidence="2">0120121106</strain>
        <tissue evidence="2">Whole body</tissue>
    </source>
</reference>
<dbReference type="STRING" id="178035.A0A154P8F9"/>
<proteinExistence type="predicted"/>
<feature type="compositionally biased region" description="Low complexity" evidence="1">
    <location>
        <begin position="23"/>
        <end position="34"/>
    </location>
</feature>
<accession>A0A154P8F9</accession>
<feature type="region of interest" description="Disordered" evidence="1">
    <location>
        <begin position="1"/>
        <end position="50"/>
    </location>
</feature>
<protein>
    <submittedName>
        <fullName evidence="2">Uncharacterized protein</fullName>
    </submittedName>
</protein>
<sequence length="108" mass="11501">MGGADTPDGAKRNLSVTAERSEQAASAAIQEQDAPNLQPEKHERPPVTTGPCCSCIGQVPGAIGDKNVEEMIDYVHRNLEEAGKALATLSENFEHDSKVEPCTQVEPS</sequence>
<keyword evidence="3" id="KW-1185">Reference proteome</keyword>
<gene>
    <name evidence="2" type="ORF">WN55_08406</name>
</gene>
<evidence type="ECO:0000313" key="3">
    <source>
        <dbReference type="Proteomes" id="UP000076502"/>
    </source>
</evidence>
<organism evidence="2 3">
    <name type="scientific">Dufourea novaeangliae</name>
    <name type="common">Sweat bee</name>
    <dbReference type="NCBI Taxonomy" id="178035"/>
    <lineage>
        <taxon>Eukaryota</taxon>
        <taxon>Metazoa</taxon>
        <taxon>Ecdysozoa</taxon>
        <taxon>Arthropoda</taxon>
        <taxon>Hexapoda</taxon>
        <taxon>Insecta</taxon>
        <taxon>Pterygota</taxon>
        <taxon>Neoptera</taxon>
        <taxon>Endopterygota</taxon>
        <taxon>Hymenoptera</taxon>
        <taxon>Apocrita</taxon>
        <taxon>Aculeata</taxon>
        <taxon>Apoidea</taxon>
        <taxon>Anthophila</taxon>
        <taxon>Halictidae</taxon>
        <taxon>Rophitinae</taxon>
        <taxon>Dufourea</taxon>
    </lineage>
</organism>
<dbReference type="Proteomes" id="UP000076502">
    <property type="component" value="Unassembled WGS sequence"/>
</dbReference>
<name>A0A154P8F9_DUFNO</name>